<keyword evidence="4 12" id="KW-0255">Endonuclease</keyword>
<proteinExistence type="inferred from homology"/>
<comment type="function">
    <text evidence="12">CRISPR (clustered regularly interspaced short palindromic repeat) is an adaptive immune system that provides protection against mobile genetic elements (viruses, transposable elements and conjugative plasmids). CRISPR clusters contain spacers, sequences complementary to antecedent mobile elements, and target invading nucleic acids. CRISPR clusters are transcribed and processed into CRISPR RNA (crRNA). In type II CRISPR systems correct processing of pre-crRNA requires a trans-encoded small RNA (tracrRNA), endogenous ribonuclease 3 (rnc) and this protein. The tracrRNA serves as a guide for ribonuclease 3-aided processing of pre-crRNA. Subsequently Cas9/crRNA/tracrRNA endonucleolytically cleaves linear or circular dsDNA target complementary to the spacer; Cas9 is inactive in the absence of the 2 guide RNAs (gRNA). Cas9 recognizes the protospacer adjacent motif (PAM) in the CRISPR repeat sequences to help distinguish self versus nonself, as targets within the bacterial CRISPR locus do not have PAMs. PAM recognition is also required for catalytic activity.</text>
</comment>
<evidence type="ECO:0000259" key="15">
    <source>
        <dbReference type="PROSITE" id="PS51749"/>
    </source>
</evidence>
<dbReference type="GO" id="GO:0003677">
    <property type="term" value="F:DNA binding"/>
    <property type="evidence" value="ECO:0007669"/>
    <property type="project" value="UniProtKB-UniRule"/>
</dbReference>
<keyword evidence="8 12" id="KW-0051">Antiviral defense</keyword>
<accession>A0A0J6BUV9</accession>
<name>A0A0J6BUV9_9BORD</name>
<evidence type="ECO:0000256" key="3">
    <source>
        <dbReference type="ARBA" id="ARBA00022723"/>
    </source>
</evidence>
<dbReference type="Proteomes" id="UP000092950">
    <property type="component" value="Chromosome"/>
</dbReference>
<evidence type="ECO:0000256" key="14">
    <source>
        <dbReference type="SAM" id="MobiDB-lite"/>
    </source>
</evidence>
<evidence type="ECO:0000256" key="13">
    <source>
        <dbReference type="SAM" id="Coils"/>
    </source>
</evidence>
<keyword evidence="19" id="KW-1185">Reference proteome</keyword>
<feature type="coiled-coil region" evidence="13">
    <location>
        <begin position="543"/>
        <end position="575"/>
    </location>
</feature>
<keyword evidence="3" id="KW-0479">Metal-binding</keyword>
<feature type="domain" description="HNH Cas9-type" evidence="15">
    <location>
        <begin position="553"/>
        <end position="717"/>
    </location>
</feature>
<dbReference type="EC" id="3.1.-.-" evidence="12"/>
<evidence type="ECO:0000256" key="4">
    <source>
        <dbReference type="ARBA" id="ARBA00022759"/>
    </source>
</evidence>
<evidence type="ECO:0000256" key="10">
    <source>
        <dbReference type="ARBA" id="ARBA00023211"/>
    </source>
</evidence>
<dbReference type="Pfam" id="PF18541">
    <property type="entry name" value="RuvC_III"/>
    <property type="match status" value="1"/>
</dbReference>
<evidence type="ECO:0000256" key="9">
    <source>
        <dbReference type="ARBA" id="ARBA00023125"/>
    </source>
</evidence>
<evidence type="ECO:0000313" key="18">
    <source>
        <dbReference type="Proteomes" id="UP000053096"/>
    </source>
</evidence>
<organism evidence="17 18">
    <name type="scientific">Bordetella pseudohinzii</name>
    <dbReference type="NCBI Taxonomy" id="1331258"/>
    <lineage>
        <taxon>Bacteria</taxon>
        <taxon>Pseudomonadati</taxon>
        <taxon>Pseudomonadota</taxon>
        <taxon>Betaproteobacteria</taxon>
        <taxon>Burkholderiales</taxon>
        <taxon>Alcaligenaceae</taxon>
        <taxon>Bordetella</taxon>
    </lineage>
</organism>
<keyword evidence="13" id="KW-0175">Coiled coil</keyword>
<dbReference type="GO" id="GO:0004519">
    <property type="term" value="F:endonuclease activity"/>
    <property type="evidence" value="ECO:0007669"/>
    <property type="project" value="UniProtKB-UniRule"/>
</dbReference>
<sequence length="1038" mass="117485">MAKQVRYRLSLDLGSTSLGWAIFRLDADAHPTAIIKAGVRIFSDGRNAKDGSSLAVTRRAARSMRRRRDRLLRRKTRMLDALLEYGFFPQDAAQRKALERLNPYALRAEGLARPLTPGEFARAIFHLNQRRGFKSNRKTDKNDNDSGALKTATSQLRQDIQASGCRTVGEWLWTQRLQKKPEGVPHQGVRARYRETPHINSEGKKRIEKKYDLYIDRSMIEAEFDALWSAQATFNPVVFHATAHEKLKDILLYQRPLRPVKPGRCTLLPEEERAPLALPSTQRFRIYQELNNLRLLVDQLNEQPLTLAQRDTIATLMEGRAKISFDQIRKALKLGSMTKFNLEDDKRNELKGNATGSQLAKKEFFGPAWHQFDEALQDDIVWHLLSEENESALISWLQDRTGIDAATAQAVSNASLPEGYGSLSRKALEVILPRLRSEVITYDKAVQAAGFSHHSQLGFEYDPDDVEDWIDHATGEVKPIFKRLPYYGKALQRHVAFGSGKPEDSQEKRYGKIANPTVHIGLNQVRVVANALIARYGRPTEIIIELARDLKQSREQRQQDQRRQADNQKRNARIRNSIAQALGIAEARVRREDIQKWILWEELDPGDAMHRCCPYSGVPISASMLLSEQVEIEHILPFSMTLDDSLNNRTVSLRQANRIKRNRSPWDAREDFEAQGWHYDGILQRAGLMPVQKRYRFAADGYQRWLRDDQDFLARALNDTRYLSRIAAEYLRLVCPQGTRVIPGQLTALLRRRFGLNDILGLEGEKNRNDHRHHAVDACVIGITDHGLMQRFARASAQAREQGLTRLAEEMPLPWPTYRDHVDRAVSLIWVSHKPDHGHEGAMMEETAYGLMKDGTIRQRHKADGTKGREVANVIRIAEPAQPTRHGVDDQGRPLPYKGYIGGSNYCIEITRGAQGKWEGTVISTSDAYGIVRARGIAGLRNTSQGQNGHPLVMRLVIGDSLRLRINDALQTMRVTKISGNGQVFMAGVHEANVDARNRDKSQAFALVSKMAGSLQAAQARQATISPIGEIRDPGFPG</sequence>
<reference evidence="17 18" key="1">
    <citation type="submission" date="2015-09" db="EMBL/GenBank/DDBJ databases">
        <authorList>
            <person name="Jackson K.R."/>
            <person name="Lunt B.L."/>
            <person name="Fisher J.N.B."/>
            <person name="Gardner A.V."/>
            <person name="Bailey M.E."/>
            <person name="Deus L.M."/>
            <person name="Earl A.S."/>
            <person name="Gibby P.D."/>
            <person name="Hartmann K.A."/>
            <person name="Liu J.E."/>
            <person name="Manci A.M."/>
            <person name="Nielsen D.A."/>
            <person name="Solomon M.B."/>
            <person name="Breakwell D.P."/>
            <person name="Burnett S.H."/>
            <person name="Grose J.H."/>
        </authorList>
    </citation>
    <scope>NUCLEOTIDE SEQUENCE [LARGE SCALE GENOMIC DNA]</scope>
    <source>
        <strain evidence="17 18">2789STDY5608636</strain>
    </source>
</reference>
<comment type="similarity">
    <text evidence="12">Belongs to the CRISPR-associated Cas9 family.</text>
</comment>
<dbReference type="InterPro" id="IPR028629">
    <property type="entry name" value="Cas9"/>
</dbReference>
<comment type="cofactor">
    <cofactor evidence="1">
        <name>Mg(2+)</name>
        <dbReference type="ChEBI" id="CHEBI:18420"/>
    </cofactor>
</comment>
<evidence type="ECO:0000256" key="2">
    <source>
        <dbReference type="ARBA" id="ARBA00022722"/>
    </source>
</evidence>
<keyword evidence="5 12" id="KW-0378">Hydrolase</keyword>
<dbReference type="GO" id="GO:0051607">
    <property type="term" value="P:defense response to virus"/>
    <property type="evidence" value="ECO:0007669"/>
    <property type="project" value="UniProtKB-UniRule"/>
</dbReference>
<comment type="caution">
    <text evidence="12">Lacks conserved residue(s) required for the propagation of feature annotation.</text>
</comment>
<keyword evidence="6" id="KW-0460">Magnesium</keyword>
<evidence type="ECO:0000313" key="19">
    <source>
        <dbReference type="Proteomes" id="UP000092950"/>
    </source>
</evidence>
<feature type="active site" description="For RuvC-like nuclease domain" evidence="12">
    <location>
        <position position="12"/>
    </location>
</feature>
<evidence type="ECO:0000256" key="12">
    <source>
        <dbReference type="HAMAP-Rule" id="MF_01480"/>
    </source>
</evidence>
<dbReference type="PROSITE" id="PS51749">
    <property type="entry name" value="HNH_CAS9"/>
    <property type="match status" value="1"/>
</dbReference>
<dbReference type="GO" id="GO:0043571">
    <property type="term" value="P:maintenance of CRISPR repeat elements"/>
    <property type="evidence" value="ECO:0007669"/>
    <property type="project" value="UniProtKB-UniRule"/>
</dbReference>
<dbReference type="Gene3D" id="3.30.420.10">
    <property type="entry name" value="Ribonuclease H-like superfamily/Ribonuclease H"/>
    <property type="match status" value="3"/>
</dbReference>
<evidence type="ECO:0000313" key="17">
    <source>
        <dbReference type="EMBL" id="CUI70073.1"/>
    </source>
</evidence>
<dbReference type="GO" id="GO:0003723">
    <property type="term" value="F:RNA binding"/>
    <property type="evidence" value="ECO:0007669"/>
    <property type="project" value="UniProtKB-UniRule"/>
</dbReference>
<evidence type="ECO:0000256" key="1">
    <source>
        <dbReference type="ARBA" id="ARBA00001946"/>
    </source>
</evidence>
<dbReference type="InterPro" id="IPR003615">
    <property type="entry name" value="HNH_nuc"/>
</dbReference>
<feature type="region of interest" description="Disordered" evidence="14">
    <location>
        <begin position="132"/>
        <end position="156"/>
    </location>
</feature>
<dbReference type="EMBL" id="CYTV01000004">
    <property type="protein sequence ID" value="CUI70073.1"/>
    <property type="molecule type" value="Genomic_DNA"/>
</dbReference>
<keyword evidence="9 12" id="KW-0238">DNA-binding</keyword>
<reference evidence="16 19" key="2">
    <citation type="submission" date="2016-07" db="EMBL/GenBank/DDBJ databases">
        <title>Complete genome sequences of Bordetella pseudohinzii.</title>
        <authorList>
            <person name="Spilker T."/>
            <person name="Darrah R."/>
            <person name="LiPuma J.J."/>
        </authorList>
    </citation>
    <scope>NUCLEOTIDE SEQUENCE [LARGE SCALE GENOMIC DNA]</scope>
    <source>
        <strain evidence="16 19">HI4681</strain>
    </source>
</reference>
<evidence type="ECO:0000256" key="11">
    <source>
        <dbReference type="ARBA" id="ARBA00046380"/>
    </source>
</evidence>
<dbReference type="NCBIfam" id="TIGR01865">
    <property type="entry name" value="cas_Csn1"/>
    <property type="match status" value="1"/>
</dbReference>
<dbReference type="Proteomes" id="UP000053096">
    <property type="component" value="Unassembled WGS sequence"/>
</dbReference>
<comment type="subunit">
    <text evidence="11 12">Monomer. Binds crRNA and tracrRNA.</text>
</comment>
<keyword evidence="7 12" id="KW-0694">RNA-binding</keyword>
<evidence type="ECO:0000256" key="6">
    <source>
        <dbReference type="ARBA" id="ARBA00022842"/>
    </source>
</evidence>
<dbReference type="HAMAP" id="MF_01480">
    <property type="entry name" value="Cas9"/>
    <property type="match status" value="1"/>
</dbReference>
<protein>
    <recommendedName>
        <fullName evidence="12">CRISPR-associated endonuclease Cas9</fullName>
        <ecNumber evidence="12">3.1.-.-</ecNumber>
    </recommendedName>
</protein>
<dbReference type="GO" id="GO:0016787">
    <property type="term" value="F:hydrolase activity"/>
    <property type="evidence" value="ECO:0007669"/>
    <property type="project" value="UniProtKB-KW"/>
</dbReference>
<evidence type="ECO:0000256" key="5">
    <source>
        <dbReference type="ARBA" id="ARBA00022801"/>
    </source>
</evidence>
<dbReference type="EMBL" id="CP016440">
    <property type="protein sequence ID" value="ANY17383.1"/>
    <property type="molecule type" value="Genomic_DNA"/>
</dbReference>
<keyword evidence="2 12" id="KW-0540">Nuclease</keyword>
<dbReference type="InterPro" id="IPR033114">
    <property type="entry name" value="HNH_CAS9"/>
</dbReference>
<evidence type="ECO:0000256" key="7">
    <source>
        <dbReference type="ARBA" id="ARBA00022884"/>
    </source>
</evidence>
<dbReference type="KEGG" id="bpdz:BBN53_16775"/>
<dbReference type="Pfam" id="PF13395">
    <property type="entry name" value="HNH_4"/>
    <property type="match status" value="1"/>
</dbReference>
<dbReference type="InterPro" id="IPR041383">
    <property type="entry name" value="RuvC_III"/>
</dbReference>
<dbReference type="InterPro" id="IPR036397">
    <property type="entry name" value="RNaseH_sf"/>
</dbReference>
<dbReference type="GO" id="GO:0046872">
    <property type="term" value="F:metal ion binding"/>
    <property type="evidence" value="ECO:0007669"/>
    <property type="project" value="UniProtKB-UniRule"/>
</dbReference>
<gene>
    <name evidence="12" type="primary">cas9</name>
    <name evidence="16" type="ORF">BBN53_16775</name>
    <name evidence="17" type="ORF">ERS370011_01812</name>
</gene>
<feature type="active site" description="Proton acceptor for HNH nuclease domain" evidence="12">
    <location>
        <position position="634"/>
    </location>
</feature>
<dbReference type="AlphaFoldDB" id="A0A0J6BUV9"/>
<accession>A0A0M7ERB3</accession>
<evidence type="ECO:0000313" key="16">
    <source>
        <dbReference type="EMBL" id="ANY17383.1"/>
    </source>
</evidence>
<evidence type="ECO:0000256" key="8">
    <source>
        <dbReference type="ARBA" id="ARBA00023118"/>
    </source>
</evidence>
<dbReference type="RefSeq" id="WP_043213455.1">
    <property type="nucleotide sequence ID" value="NZ_CAJGUP010000202.1"/>
</dbReference>
<keyword evidence="10" id="KW-0464">Manganese</keyword>
<dbReference type="Pfam" id="PF18470">
    <property type="entry name" value="Cas9_a"/>
    <property type="match status" value="1"/>
</dbReference>
<dbReference type="OrthoDB" id="9777169at2"/>
<dbReference type="InterPro" id="IPR040619">
    <property type="entry name" value="Cas9_alpha-helical_lobe"/>
</dbReference>
<comment type="domain">
    <text evidence="12">Has 2 endonuclease domains. The discontinuous RuvC-like domain cleaves the target DNA noncomplementary to crRNA while the HNH nuclease domain cleaves the target DNA complementary to crRNA.</text>
</comment>